<dbReference type="GO" id="GO:0016787">
    <property type="term" value="F:hydrolase activity"/>
    <property type="evidence" value="ECO:0007669"/>
    <property type="project" value="UniProtKB-KW"/>
</dbReference>
<dbReference type="CDD" id="cd00431">
    <property type="entry name" value="cysteine_hydrolases"/>
    <property type="match status" value="1"/>
</dbReference>
<name>A0A366HHK3_9BURK</name>
<dbReference type="Gene3D" id="3.40.50.850">
    <property type="entry name" value="Isochorismatase-like"/>
    <property type="match status" value="1"/>
</dbReference>
<evidence type="ECO:0000259" key="2">
    <source>
        <dbReference type="Pfam" id="PF00857"/>
    </source>
</evidence>
<protein>
    <submittedName>
        <fullName evidence="3">Ureidoacrylate peracid hydrolase</fullName>
    </submittedName>
</protein>
<keyword evidence="4" id="KW-1185">Reference proteome</keyword>
<dbReference type="InterPro" id="IPR050272">
    <property type="entry name" value="Isochorismatase-like_hydrls"/>
</dbReference>
<dbReference type="InterPro" id="IPR036380">
    <property type="entry name" value="Isochorismatase-like_sf"/>
</dbReference>
<sequence>MHNIKLSPEIIERSRQHRGREHLFQGLDPAKTAHLIVDMQVGFLAPGAAVEIPMAREIVGNVNKTSALVRDAGGLNVYLRYTYDENEPVNWSFWYDVISSPEAKERSRGAFTRGADGFEIWPGMDVQPQDEILDKTRFSGFVPGTCDLDSLLEKRGIETVIVSGTMTNCCSESTARDAAQRNYKVIFMADGNATLTDDEHNATLNNMQALFAEVMTVDQLAALLAGSTERCA</sequence>
<evidence type="ECO:0000313" key="4">
    <source>
        <dbReference type="Proteomes" id="UP000253628"/>
    </source>
</evidence>
<dbReference type="EMBL" id="QNRQ01000002">
    <property type="protein sequence ID" value="RBP42155.1"/>
    <property type="molecule type" value="Genomic_DNA"/>
</dbReference>
<dbReference type="PANTHER" id="PTHR43540:SF6">
    <property type="entry name" value="ISOCHORISMATASE-LIKE DOMAIN-CONTAINING PROTEIN"/>
    <property type="match status" value="1"/>
</dbReference>
<evidence type="ECO:0000256" key="1">
    <source>
        <dbReference type="ARBA" id="ARBA00022801"/>
    </source>
</evidence>
<dbReference type="SUPFAM" id="SSF52499">
    <property type="entry name" value="Isochorismatase-like hydrolases"/>
    <property type="match status" value="1"/>
</dbReference>
<feature type="domain" description="Isochorismatase-like" evidence="2">
    <location>
        <begin position="32"/>
        <end position="219"/>
    </location>
</feature>
<proteinExistence type="predicted"/>
<accession>A0A366HHK3</accession>
<dbReference type="InterPro" id="IPR000868">
    <property type="entry name" value="Isochorismatase-like_dom"/>
</dbReference>
<reference evidence="3 4" key="1">
    <citation type="submission" date="2018-06" db="EMBL/GenBank/DDBJ databases">
        <title>Genomic Encyclopedia of Type Strains, Phase IV (KMG-IV): sequencing the most valuable type-strain genomes for metagenomic binning, comparative biology and taxonomic classification.</title>
        <authorList>
            <person name="Goeker M."/>
        </authorList>
    </citation>
    <scope>NUCLEOTIDE SEQUENCE [LARGE SCALE GENOMIC DNA]</scope>
    <source>
        <strain evidence="3 4">DSM 25520</strain>
    </source>
</reference>
<evidence type="ECO:0000313" key="3">
    <source>
        <dbReference type="EMBL" id="RBP42155.1"/>
    </source>
</evidence>
<dbReference type="PANTHER" id="PTHR43540">
    <property type="entry name" value="PEROXYUREIDOACRYLATE/UREIDOACRYLATE AMIDOHYDROLASE-RELATED"/>
    <property type="match status" value="1"/>
</dbReference>
<organism evidence="3 4">
    <name type="scientific">Eoetvoesiella caeni</name>
    <dbReference type="NCBI Taxonomy" id="645616"/>
    <lineage>
        <taxon>Bacteria</taxon>
        <taxon>Pseudomonadati</taxon>
        <taxon>Pseudomonadota</taxon>
        <taxon>Betaproteobacteria</taxon>
        <taxon>Burkholderiales</taxon>
        <taxon>Alcaligenaceae</taxon>
        <taxon>Eoetvoesiella</taxon>
    </lineage>
</organism>
<dbReference type="AlphaFoldDB" id="A0A366HHK3"/>
<keyword evidence="1 3" id="KW-0378">Hydrolase</keyword>
<dbReference type="Proteomes" id="UP000253628">
    <property type="component" value="Unassembled WGS sequence"/>
</dbReference>
<comment type="caution">
    <text evidence="3">The sequence shown here is derived from an EMBL/GenBank/DDBJ whole genome shotgun (WGS) entry which is preliminary data.</text>
</comment>
<dbReference type="RefSeq" id="WP_113932357.1">
    <property type="nucleotide sequence ID" value="NZ_JACCEU010000002.1"/>
</dbReference>
<dbReference type="OrthoDB" id="9781985at2"/>
<dbReference type="Pfam" id="PF00857">
    <property type="entry name" value="Isochorismatase"/>
    <property type="match status" value="1"/>
</dbReference>
<gene>
    <name evidence="3" type="ORF">DFR37_102541</name>
</gene>